<dbReference type="PROSITE" id="PS50006">
    <property type="entry name" value="FHA_DOMAIN"/>
    <property type="match status" value="1"/>
</dbReference>
<dbReference type="AlphaFoldDB" id="A0AAE4UBC1"/>
<dbReference type="GO" id="GO:0016226">
    <property type="term" value="P:iron-sulfur cluster assembly"/>
    <property type="evidence" value="ECO:0007669"/>
    <property type="project" value="InterPro"/>
</dbReference>
<dbReference type="PANTHER" id="PTHR43575">
    <property type="entry name" value="PROTEIN ABCI7, CHLOROPLASTIC"/>
    <property type="match status" value="1"/>
</dbReference>
<dbReference type="InterPro" id="IPR037284">
    <property type="entry name" value="SUF_FeS_clus_asmbl_SufBD_sf"/>
</dbReference>
<dbReference type="RefSeq" id="WP_225325237.1">
    <property type="nucleotide sequence ID" value="NZ_JAEKMV010000027.1"/>
</dbReference>
<comment type="caution">
    <text evidence="3">The sequence shown here is derived from an EMBL/GenBank/DDBJ whole genome shotgun (WGS) entry which is preliminary data.</text>
</comment>
<dbReference type="Proteomes" id="UP001187143">
    <property type="component" value="Unassembled WGS sequence"/>
</dbReference>
<dbReference type="InterPro" id="IPR000825">
    <property type="entry name" value="SUF_FeS_clus_asmbl_SufBD_core"/>
</dbReference>
<comment type="similarity">
    <text evidence="1">Belongs to the iron-sulfur cluster assembly SufBD family.</text>
</comment>
<dbReference type="EMBL" id="JAWLLD010000030">
    <property type="protein sequence ID" value="MDV7014906.1"/>
    <property type="molecule type" value="Genomic_DNA"/>
</dbReference>
<proteinExistence type="inferred from homology"/>
<sequence>MTNLTEAVEGSSLTALNKGELFSSFDVDAFEVPHGRDEIWRFTPLRRLRGLHDGSAHATGKAQITVTEQPGVRTEVVRRGDERLGQGGVPADRVAAQAFSSFNSATVVTVARDTEVAKPIEIVVDGPGEGAVAYGHLQIRVEELARAIVVVDLRGSGTYADNVEIIVSDSAALGVIWIADWADDMVNVSAHHARLGKDSVLGHVNVTLGGDLVRTSTTVRFTAAGGDAQLLGTYFADDGQHIESRLLVDHAHPNCRSDVLYKGALQADPESDRPDAHAVWVGDVLIRAEATGTDTFETNRNLILTDGARADSVPNLEIETGEIIGAGHASATGRFDDEQVFYLRARGIPEDQARRLIVRGFFAEIIQKIAVPAVRERLTEAIEHELELTEGSKN</sequence>
<name>A0AAE4UBC1_MYCIT</name>
<evidence type="ECO:0000259" key="2">
    <source>
        <dbReference type="PROSITE" id="PS50006"/>
    </source>
</evidence>
<dbReference type="InterPro" id="IPR055346">
    <property type="entry name" value="Fe-S_cluster_assembly_SufBD"/>
</dbReference>
<dbReference type="SUPFAM" id="SSF101960">
    <property type="entry name" value="Stabilizer of iron transporter SufD"/>
    <property type="match status" value="1"/>
</dbReference>
<organism evidence="3 4">
    <name type="scientific">Mycobacterium intracellulare</name>
    <dbReference type="NCBI Taxonomy" id="1767"/>
    <lineage>
        <taxon>Bacteria</taxon>
        <taxon>Bacillati</taxon>
        <taxon>Actinomycetota</taxon>
        <taxon>Actinomycetes</taxon>
        <taxon>Mycobacteriales</taxon>
        <taxon>Mycobacteriaceae</taxon>
        <taxon>Mycobacterium</taxon>
        <taxon>Mycobacterium avium complex (MAC)</taxon>
    </lineage>
</organism>
<gene>
    <name evidence="3" type="primary">sufD</name>
    <name evidence="3" type="ORF">R4F53_21715</name>
</gene>
<feature type="domain" description="FHA" evidence="2">
    <location>
        <begin position="108"/>
        <end position="165"/>
    </location>
</feature>
<dbReference type="InterPro" id="IPR011542">
    <property type="entry name" value="SUF_FeS_clus_asmbl_SufD"/>
</dbReference>
<accession>A0AAE4UBC1</accession>
<reference evidence="3" key="1">
    <citation type="submission" date="2023-10" db="EMBL/GenBank/DDBJ databases">
        <title>Characterization and genome sequence of Mycobacterium intracellulare ABSURDO, a novel pathogenic isolate with three colony morphotypes that vary in growth and acid-fastness.</title>
        <authorList>
            <person name="Jude B.A."/>
            <person name="Robinson R.T."/>
        </authorList>
    </citation>
    <scope>NUCLEOTIDE SEQUENCE</scope>
    <source>
        <strain evidence="3">ABSURDO Component B</strain>
    </source>
</reference>
<dbReference type="PANTHER" id="PTHR43575:SF1">
    <property type="entry name" value="PROTEIN ABCI7, CHLOROPLASTIC"/>
    <property type="match status" value="1"/>
</dbReference>
<evidence type="ECO:0000313" key="3">
    <source>
        <dbReference type="EMBL" id="MDV7014906.1"/>
    </source>
</evidence>
<protein>
    <submittedName>
        <fullName evidence="3">Fe-S cluster assembly protein SufD</fullName>
    </submittedName>
</protein>
<dbReference type="Pfam" id="PF01458">
    <property type="entry name" value="SUFBD_core"/>
    <property type="match status" value="1"/>
</dbReference>
<dbReference type="NCBIfam" id="TIGR01981">
    <property type="entry name" value="sufD"/>
    <property type="match status" value="1"/>
</dbReference>
<evidence type="ECO:0000313" key="4">
    <source>
        <dbReference type="Proteomes" id="UP001187143"/>
    </source>
</evidence>
<evidence type="ECO:0000256" key="1">
    <source>
        <dbReference type="ARBA" id="ARBA00043967"/>
    </source>
</evidence>
<dbReference type="InterPro" id="IPR000253">
    <property type="entry name" value="FHA_dom"/>
</dbReference>